<dbReference type="PANTHER" id="PTHR43802">
    <property type="entry name" value="ENOYL-COA HYDRATASE"/>
    <property type="match status" value="1"/>
</dbReference>
<gene>
    <name evidence="2" type="ORF">NP095_06630</name>
</gene>
<dbReference type="InterPro" id="IPR029045">
    <property type="entry name" value="ClpP/crotonase-like_dom_sf"/>
</dbReference>
<dbReference type="Proteomes" id="UP001315860">
    <property type="component" value="Chromosome"/>
</dbReference>
<dbReference type="Pfam" id="PF00378">
    <property type="entry name" value="ECH_1"/>
    <property type="match status" value="1"/>
</dbReference>
<protein>
    <submittedName>
        <fullName evidence="2">Enoyl-CoA hydratase-related protein</fullName>
    </submittedName>
</protein>
<dbReference type="EMBL" id="CP101990">
    <property type="protein sequence ID" value="UUI69763.1"/>
    <property type="molecule type" value="Genomic_DNA"/>
</dbReference>
<accession>A0ABY5KIF9</accession>
<dbReference type="SUPFAM" id="SSF52096">
    <property type="entry name" value="ClpP/crotonase"/>
    <property type="match status" value="1"/>
</dbReference>
<sequence>MSSSIHAETFDGVLVISIDRPAARNAMTDEMARSIATQLDHFDAADDLRVAVLHGRHGVFCSGMDLKRFQATGTRPLDPRRGGGGLTWMPPTKPIIAAVEGFALGLGFEMTLACDLVVAASDAQFGLPEVRHGLVAAGGGASRLPSRIPRAAAMEILLTGRPCSASRLQELGLVNRVTEPDESLETAQELAREIASLPSEAVTFTKELVALSRDWPEADLFARQEPLVTGFLERRRRRQGN</sequence>
<evidence type="ECO:0000313" key="3">
    <source>
        <dbReference type="Proteomes" id="UP001315860"/>
    </source>
</evidence>
<keyword evidence="3" id="KW-1185">Reference proteome</keyword>
<dbReference type="Gene3D" id="3.90.226.10">
    <property type="entry name" value="2-enoyl-CoA Hydratase, Chain A, domain 1"/>
    <property type="match status" value="1"/>
</dbReference>
<dbReference type="PANTHER" id="PTHR43802:SF1">
    <property type="entry name" value="IP11341P-RELATED"/>
    <property type="match status" value="1"/>
</dbReference>
<proteinExistence type="inferred from homology"/>
<dbReference type="InterPro" id="IPR001753">
    <property type="entry name" value="Enoyl-CoA_hydra/iso"/>
</dbReference>
<evidence type="ECO:0000313" key="2">
    <source>
        <dbReference type="EMBL" id="UUI69763.1"/>
    </source>
</evidence>
<organism evidence="2 3">
    <name type="scientific">Aeromicrobium duanguangcaii</name>
    <dbReference type="NCBI Taxonomy" id="2968086"/>
    <lineage>
        <taxon>Bacteria</taxon>
        <taxon>Bacillati</taxon>
        <taxon>Actinomycetota</taxon>
        <taxon>Actinomycetes</taxon>
        <taxon>Propionibacteriales</taxon>
        <taxon>Nocardioidaceae</taxon>
        <taxon>Aeromicrobium</taxon>
    </lineage>
</organism>
<comment type="similarity">
    <text evidence="1">Belongs to the enoyl-CoA hydratase/isomerase family.</text>
</comment>
<name>A0ABY5KIF9_9ACTN</name>
<dbReference type="CDD" id="cd06558">
    <property type="entry name" value="crotonase-like"/>
    <property type="match status" value="1"/>
</dbReference>
<reference evidence="2 3" key="1">
    <citation type="submission" date="2022-07" db="EMBL/GenBank/DDBJ databases">
        <title>Novel species in genus Aeromicrobium.</title>
        <authorList>
            <person name="Ye L."/>
        </authorList>
    </citation>
    <scope>NUCLEOTIDE SEQUENCE [LARGE SCALE GENOMIC DNA]</scope>
    <source>
        <strain evidence="3">zg-Y50</strain>
    </source>
</reference>
<dbReference type="RefSeq" id="WP_232416764.1">
    <property type="nucleotide sequence ID" value="NZ_CP101990.1"/>
</dbReference>
<evidence type="ECO:0000256" key="1">
    <source>
        <dbReference type="ARBA" id="ARBA00005254"/>
    </source>
</evidence>